<dbReference type="InterPro" id="IPR004776">
    <property type="entry name" value="Mem_transp_PIN-like"/>
</dbReference>
<organism evidence="9 10">
    <name type="scientific">Verticiella sediminum</name>
    <dbReference type="NCBI Taxonomy" id="1247510"/>
    <lineage>
        <taxon>Bacteria</taxon>
        <taxon>Pseudomonadati</taxon>
        <taxon>Pseudomonadota</taxon>
        <taxon>Betaproteobacteria</taxon>
        <taxon>Burkholderiales</taxon>
        <taxon>Alcaligenaceae</taxon>
        <taxon>Verticiella</taxon>
    </lineage>
</organism>
<dbReference type="GO" id="GO:0005886">
    <property type="term" value="C:plasma membrane"/>
    <property type="evidence" value="ECO:0007669"/>
    <property type="project" value="UniProtKB-SubCell"/>
</dbReference>
<keyword evidence="10" id="KW-1185">Reference proteome</keyword>
<feature type="transmembrane region" description="Helical" evidence="8">
    <location>
        <begin position="245"/>
        <end position="264"/>
    </location>
</feature>
<evidence type="ECO:0000256" key="6">
    <source>
        <dbReference type="ARBA" id="ARBA00022989"/>
    </source>
</evidence>
<evidence type="ECO:0000313" key="9">
    <source>
        <dbReference type="EMBL" id="TSH98510.1"/>
    </source>
</evidence>
<proteinExistence type="inferred from homology"/>
<keyword evidence="3" id="KW-0813">Transport</keyword>
<keyword evidence="6 8" id="KW-1133">Transmembrane helix</keyword>
<feature type="transmembrane region" description="Helical" evidence="8">
    <location>
        <begin position="115"/>
        <end position="139"/>
    </location>
</feature>
<feature type="transmembrane region" description="Helical" evidence="8">
    <location>
        <begin position="66"/>
        <end position="89"/>
    </location>
</feature>
<dbReference type="OrthoDB" id="3238001at2"/>
<evidence type="ECO:0000256" key="5">
    <source>
        <dbReference type="ARBA" id="ARBA00022692"/>
    </source>
</evidence>
<dbReference type="Proteomes" id="UP000318405">
    <property type="component" value="Unassembled WGS sequence"/>
</dbReference>
<dbReference type="PANTHER" id="PTHR36838:SF1">
    <property type="entry name" value="SLR1864 PROTEIN"/>
    <property type="match status" value="1"/>
</dbReference>
<dbReference type="PANTHER" id="PTHR36838">
    <property type="entry name" value="AUXIN EFFLUX CARRIER FAMILY PROTEIN"/>
    <property type="match status" value="1"/>
</dbReference>
<comment type="similarity">
    <text evidence="2">Belongs to the auxin efflux carrier (TC 2.A.69) family.</text>
</comment>
<name>A0A556B012_9BURK</name>
<comment type="subcellular location">
    <subcellularLocation>
        <location evidence="1">Cell membrane</location>
        <topology evidence="1">Multi-pass membrane protein</topology>
    </subcellularLocation>
</comment>
<evidence type="ECO:0000256" key="4">
    <source>
        <dbReference type="ARBA" id="ARBA00022475"/>
    </source>
</evidence>
<evidence type="ECO:0000256" key="2">
    <source>
        <dbReference type="ARBA" id="ARBA00010145"/>
    </source>
</evidence>
<protein>
    <submittedName>
        <fullName evidence="9">AEC family transporter</fullName>
    </submittedName>
</protein>
<dbReference type="EMBL" id="VLTJ01000004">
    <property type="protein sequence ID" value="TSH98510.1"/>
    <property type="molecule type" value="Genomic_DNA"/>
</dbReference>
<reference evidence="9 10" key="1">
    <citation type="submission" date="2019-07" db="EMBL/GenBank/DDBJ databases">
        <title>Qingshengfaniella alkalisoli gen. nov., sp. nov., isolated from saline soil.</title>
        <authorList>
            <person name="Xu L."/>
            <person name="Huang X.-X."/>
            <person name="Sun J.-Q."/>
        </authorList>
    </citation>
    <scope>NUCLEOTIDE SEQUENCE [LARGE SCALE GENOMIC DNA]</scope>
    <source>
        <strain evidence="9 10">DSM 27279</strain>
    </source>
</reference>
<comment type="caution">
    <text evidence="9">The sequence shown here is derived from an EMBL/GenBank/DDBJ whole genome shotgun (WGS) entry which is preliminary data.</text>
</comment>
<dbReference type="InterPro" id="IPR038770">
    <property type="entry name" value="Na+/solute_symporter_sf"/>
</dbReference>
<feature type="transmembrane region" description="Helical" evidence="8">
    <location>
        <begin position="187"/>
        <end position="207"/>
    </location>
</feature>
<evidence type="ECO:0000256" key="3">
    <source>
        <dbReference type="ARBA" id="ARBA00022448"/>
    </source>
</evidence>
<keyword evidence="4" id="KW-1003">Cell membrane</keyword>
<dbReference type="Gene3D" id="1.20.1530.20">
    <property type="match status" value="1"/>
</dbReference>
<sequence length="303" mass="31768">MSSLFAFYLSTLLLLAPLLVCVGVGTVWGKRALPYSGDFVSRLVTSVCVPALVFRTLVLTELDNRLLLEIGVVTVLALGLSVAACWLILRALRMPVRELVMTAAFPNAGNLGLPMAALAFGETGFSAAIVFFAVCAFVHNTFGVRLLPGANTGAVWRSPVLLASLLAVICRAGELTVPAWMLESMELLGRLTVPLMLFSLGYALSAIPASGMRAGGAIAVMRLVVGGASGWAAAWLLGLDAQMRSLMLMQMAMPCAVISYMFAARYSSRAEISAGAVLLSTALFLVASPLIMALVGAPIAAAR</sequence>
<dbReference type="RefSeq" id="WP_143946417.1">
    <property type="nucleotide sequence ID" value="NZ_BAABMB010000001.1"/>
</dbReference>
<feature type="transmembrane region" description="Helical" evidence="8">
    <location>
        <begin position="160"/>
        <end position="181"/>
    </location>
</feature>
<evidence type="ECO:0000256" key="8">
    <source>
        <dbReference type="SAM" id="Phobius"/>
    </source>
</evidence>
<keyword evidence="5 8" id="KW-0812">Transmembrane</keyword>
<feature type="transmembrane region" description="Helical" evidence="8">
    <location>
        <begin position="276"/>
        <end position="301"/>
    </location>
</feature>
<evidence type="ECO:0000313" key="10">
    <source>
        <dbReference type="Proteomes" id="UP000318405"/>
    </source>
</evidence>
<keyword evidence="7 8" id="KW-0472">Membrane</keyword>
<gene>
    <name evidence="9" type="ORF">FOZ76_01795</name>
</gene>
<dbReference type="AlphaFoldDB" id="A0A556B012"/>
<dbReference type="Pfam" id="PF03547">
    <property type="entry name" value="Mem_trans"/>
    <property type="match status" value="2"/>
</dbReference>
<dbReference type="GO" id="GO:0055085">
    <property type="term" value="P:transmembrane transport"/>
    <property type="evidence" value="ECO:0007669"/>
    <property type="project" value="InterPro"/>
</dbReference>
<feature type="transmembrane region" description="Helical" evidence="8">
    <location>
        <begin position="219"/>
        <end position="239"/>
    </location>
</feature>
<accession>A0A556B012</accession>
<evidence type="ECO:0000256" key="1">
    <source>
        <dbReference type="ARBA" id="ARBA00004651"/>
    </source>
</evidence>
<evidence type="ECO:0000256" key="7">
    <source>
        <dbReference type="ARBA" id="ARBA00023136"/>
    </source>
</evidence>